<dbReference type="SUPFAM" id="SSF88659">
    <property type="entry name" value="Sigma3 and sigma4 domains of RNA polymerase sigma factors"/>
    <property type="match status" value="1"/>
</dbReference>
<dbReference type="InterPro" id="IPR013324">
    <property type="entry name" value="RNA_pol_sigma_r3/r4-like"/>
</dbReference>
<reference evidence="1 2" key="1">
    <citation type="submission" date="2020-07" db="EMBL/GenBank/DDBJ databases">
        <title>MOT database genomes.</title>
        <authorList>
            <person name="Joseph S."/>
            <person name="Aduse-Opoku J."/>
            <person name="Hashim A."/>
            <person name="Wade W."/>
            <person name="Curtis M."/>
        </authorList>
    </citation>
    <scope>NUCLEOTIDE SEQUENCE [LARGE SCALE GENOMIC DNA]</scope>
    <source>
        <strain evidence="1 2">CIP 106318</strain>
    </source>
</reference>
<comment type="caution">
    <text evidence="1">The sequence shown here is derived from an EMBL/GenBank/DDBJ whole genome shotgun (WGS) entry which is preliminary data.</text>
</comment>
<protein>
    <submittedName>
        <fullName evidence="1">Uncharacterized protein</fullName>
    </submittedName>
</protein>
<proteinExistence type="predicted"/>
<organism evidence="1 2">
    <name type="scientific">Gemelliphila palaticanis</name>
    <dbReference type="NCBI Taxonomy" id="81950"/>
    <lineage>
        <taxon>Bacteria</taxon>
        <taxon>Bacillati</taxon>
        <taxon>Bacillota</taxon>
        <taxon>Bacilli</taxon>
        <taxon>Bacillales</taxon>
        <taxon>Gemellaceae</taxon>
        <taxon>Gemelliphila</taxon>
    </lineage>
</organism>
<accession>A0ABX2T0S2</accession>
<dbReference type="RefSeq" id="WP_179941775.1">
    <property type="nucleotide sequence ID" value="NZ_JACBYF010000021.1"/>
</dbReference>
<sequence length="106" mass="12822">MDKKKYIEYLLRNCYRLKEEFSKDEQDRGICLVNFLDKDEERDLIKDITIAINFYESLDIIKREIMILRFLKSKLIKEVAEITNYSESNIKLVLTDCKNKFLEMLE</sequence>
<dbReference type="Proteomes" id="UP000531840">
    <property type="component" value="Unassembled WGS sequence"/>
</dbReference>
<name>A0ABX2T0S2_9BACL</name>
<keyword evidence="2" id="KW-1185">Reference proteome</keyword>
<dbReference type="EMBL" id="JACBYF010000021">
    <property type="protein sequence ID" value="NYS47992.1"/>
    <property type="molecule type" value="Genomic_DNA"/>
</dbReference>
<evidence type="ECO:0000313" key="1">
    <source>
        <dbReference type="EMBL" id="NYS47992.1"/>
    </source>
</evidence>
<evidence type="ECO:0000313" key="2">
    <source>
        <dbReference type="Proteomes" id="UP000531840"/>
    </source>
</evidence>
<gene>
    <name evidence="1" type="ORF">HZY85_07385</name>
</gene>